<sequence length="368" mass="40785">MADGDIAPASSDNDHWRVAIYLFTGIMPPARGTVFKDLYGNDGIPLMTVEINDSSPVPSIAKLEAINDLSWRTQNSGWRIEKTDFTVPFYSGVNRAVGALPVGSEVKMRKARITLLGTDTVHDVPAGGVDMGGRFGAGSRLMQEGFKGWDSRPLANYSYGSGLALEQLLNPPCDTHGWDNNGANAARAAFLERINQLGIEDRNYADILPFATSQPQADNYLRTAKRKFLKAVMNLHATWSIWAHYRGNPLRWLHDILLDVTDDVWNNNITKVRHKCDSRSGRGSYSGDDHHEVKHDGFRASAGNYGNLDDLATWKAIGEEAIRRWQKCAQDNLGEAAKQALIDAIMHSSTSPRDLHVLTTKNSQLLWP</sequence>
<name>A0A9W6W5R4_9ACTN</name>
<gene>
    <name evidence="1" type="ORF">Airi02_102580</name>
</gene>
<reference evidence="1" key="1">
    <citation type="submission" date="2023-03" db="EMBL/GenBank/DDBJ databases">
        <title>Actinoallomurus iriomotensis NBRC 103684.</title>
        <authorList>
            <person name="Ichikawa N."/>
            <person name="Sato H."/>
            <person name="Tonouchi N."/>
        </authorList>
    </citation>
    <scope>NUCLEOTIDE SEQUENCE</scope>
    <source>
        <strain evidence="1">NBRC 103684</strain>
    </source>
</reference>
<evidence type="ECO:0000313" key="1">
    <source>
        <dbReference type="EMBL" id="GLY92330.1"/>
    </source>
</evidence>
<dbReference type="RefSeq" id="WP_285584448.1">
    <property type="nucleotide sequence ID" value="NZ_BSTK01000027.1"/>
</dbReference>
<dbReference type="AlphaFoldDB" id="A0A9W6W5R4"/>
<proteinExistence type="predicted"/>
<keyword evidence="2" id="KW-1185">Reference proteome</keyword>
<evidence type="ECO:0000313" key="2">
    <source>
        <dbReference type="Proteomes" id="UP001165074"/>
    </source>
</evidence>
<dbReference type="Proteomes" id="UP001165074">
    <property type="component" value="Unassembled WGS sequence"/>
</dbReference>
<accession>A0A9W6W5R4</accession>
<dbReference type="EMBL" id="BSTK01000027">
    <property type="protein sequence ID" value="GLY92330.1"/>
    <property type="molecule type" value="Genomic_DNA"/>
</dbReference>
<organism evidence="1 2">
    <name type="scientific">Actinoallomurus iriomotensis</name>
    <dbReference type="NCBI Taxonomy" id="478107"/>
    <lineage>
        <taxon>Bacteria</taxon>
        <taxon>Bacillati</taxon>
        <taxon>Actinomycetota</taxon>
        <taxon>Actinomycetes</taxon>
        <taxon>Streptosporangiales</taxon>
        <taxon>Thermomonosporaceae</taxon>
        <taxon>Actinoallomurus</taxon>
    </lineage>
</organism>
<comment type="caution">
    <text evidence="1">The sequence shown here is derived from an EMBL/GenBank/DDBJ whole genome shotgun (WGS) entry which is preliminary data.</text>
</comment>
<protein>
    <submittedName>
        <fullName evidence="1">Uncharacterized protein</fullName>
    </submittedName>
</protein>